<keyword evidence="2" id="KW-0812">Transmembrane</keyword>
<dbReference type="Proteomes" id="UP000194236">
    <property type="component" value="Unassembled WGS sequence"/>
</dbReference>
<evidence type="ECO:0000313" key="4">
    <source>
        <dbReference type="Proteomes" id="UP000194236"/>
    </source>
</evidence>
<gene>
    <name evidence="3" type="ORF">BLA29_006661</name>
</gene>
<dbReference type="AlphaFoldDB" id="A0A1Y3BEL9"/>
<proteinExistence type="predicted"/>
<keyword evidence="4" id="KW-1185">Reference proteome</keyword>
<sequence length="222" mass="23912">MNKSTEEFESSETPSSVFLRNSRAKITSIPPTNNKPIRNSHSLGTAIQQTIGSSSNQAGGPGTIISFPKLATAGSSYPTVTLRETDSIMLTILIAIVIGASILCIILACLVINGKKRPIPPHFEGGHHMEPAIPKPTIIGLDYHRRKNSTTSSLTPFNFLARYDSMNSLTAIYSQVNHHPGLHSHQSRPPSSRLSQSSIVEPTSSPNLHALHPKIPPPPPPP</sequence>
<organism evidence="3 4">
    <name type="scientific">Euroglyphus maynei</name>
    <name type="common">Mayne's house dust mite</name>
    <dbReference type="NCBI Taxonomy" id="6958"/>
    <lineage>
        <taxon>Eukaryota</taxon>
        <taxon>Metazoa</taxon>
        <taxon>Ecdysozoa</taxon>
        <taxon>Arthropoda</taxon>
        <taxon>Chelicerata</taxon>
        <taxon>Arachnida</taxon>
        <taxon>Acari</taxon>
        <taxon>Acariformes</taxon>
        <taxon>Sarcoptiformes</taxon>
        <taxon>Astigmata</taxon>
        <taxon>Psoroptidia</taxon>
        <taxon>Analgoidea</taxon>
        <taxon>Pyroglyphidae</taxon>
        <taxon>Pyroglyphinae</taxon>
        <taxon>Euroglyphus</taxon>
    </lineage>
</organism>
<evidence type="ECO:0000256" key="1">
    <source>
        <dbReference type="SAM" id="MobiDB-lite"/>
    </source>
</evidence>
<comment type="caution">
    <text evidence="3">The sequence shown here is derived from an EMBL/GenBank/DDBJ whole genome shotgun (WGS) entry which is preliminary data.</text>
</comment>
<keyword evidence="2" id="KW-0472">Membrane</keyword>
<feature type="region of interest" description="Disordered" evidence="1">
    <location>
        <begin position="179"/>
        <end position="222"/>
    </location>
</feature>
<dbReference type="EMBL" id="MUJZ01027785">
    <property type="protein sequence ID" value="OTF78464.1"/>
    <property type="molecule type" value="Genomic_DNA"/>
</dbReference>
<protein>
    <submittedName>
        <fullName evidence="3">Uncharacterized protein</fullName>
    </submittedName>
</protein>
<feature type="non-terminal residue" evidence="3">
    <location>
        <position position="222"/>
    </location>
</feature>
<evidence type="ECO:0000313" key="3">
    <source>
        <dbReference type="EMBL" id="OTF78464.1"/>
    </source>
</evidence>
<dbReference type="OrthoDB" id="6516295at2759"/>
<feature type="compositionally biased region" description="Low complexity" evidence="1">
    <location>
        <begin position="187"/>
        <end position="198"/>
    </location>
</feature>
<reference evidence="3 4" key="1">
    <citation type="submission" date="2017-03" db="EMBL/GenBank/DDBJ databases">
        <title>Genome Survey of Euroglyphus maynei.</title>
        <authorList>
            <person name="Arlian L.G."/>
            <person name="Morgan M.S."/>
            <person name="Rider S.D."/>
        </authorList>
    </citation>
    <scope>NUCLEOTIDE SEQUENCE [LARGE SCALE GENOMIC DNA]</scope>
    <source>
        <strain evidence="3">Arlian Lab</strain>
        <tissue evidence="3">Whole body</tissue>
    </source>
</reference>
<evidence type="ECO:0000256" key="2">
    <source>
        <dbReference type="SAM" id="Phobius"/>
    </source>
</evidence>
<keyword evidence="2" id="KW-1133">Transmembrane helix</keyword>
<feature type="transmembrane region" description="Helical" evidence="2">
    <location>
        <begin position="88"/>
        <end position="112"/>
    </location>
</feature>
<accession>A0A1Y3BEL9</accession>
<name>A0A1Y3BEL9_EURMA</name>